<accession>A0A8H3ILB8</accession>
<dbReference type="InterPro" id="IPR037175">
    <property type="entry name" value="KFase_sf"/>
</dbReference>
<proteinExistence type="inferred from homology"/>
<dbReference type="PANTHER" id="PTHR34861:SF11">
    <property type="entry name" value="CYCLASE"/>
    <property type="match status" value="1"/>
</dbReference>
<dbReference type="AlphaFoldDB" id="A0A8H3ILB8"/>
<dbReference type="GO" id="GO:0019441">
    <property type="term" value="P:L-tryptophan catabolic process to kynurenine"/>
    <property type="evidence" value="ECO:0007669"/>
    <property type="project" value="InterPro"/>
</dbReference>
<dbReference type="PANTHER" id="PTHR34861">
    <property type="match status" value="1"/>
</dbReference>
<evidence type="ECO:0000313" key="4">
    <source>
        <dbReference type="Proteomes" id="UP000664521"/>
    </source>
</evidence>
<gene>
    <name evidence="3" type="ORF">HETSPECPRED_005750</name>
</gene>
<keyword evidence="4" id="KW-1185">Reference proteome</keyword>
<evidence type="ECO:0000313" key="3">
    <source>
        <dbReference type="EMBL" id="CAF9925120.1"/>
    </source>
</evidence>
<dbReference type="GO" id="GO:0004061">
    <property type="term" value="F:arylformamidase activity"/>
    <property type="evidence" value="ECO:0007669"/>
    <property type="project" value="InterPro"/>
</dbReference>
<dbReference type="EMBL" id="CAJPDS010000037">
    <property type="protein sequence ID" value="CAF9925120.1"/>
    <property type="molecule type" value="Genomic_DNA"/>
</dbReference>
<name>A0A8H3ILB8_9LECA</name>
<dbReference type="Proteomes" id="UP000664521">
    <property type="component" value="Unassembled WGS sequence"/>
</dbReference>
<dbReference type="InterPro" id="IPR007325">
    <property type="entry name" value="KFase/CYL"/>
</dbReference>
<dbReference type="Gene3D" id="3.50.30.50">
    <property type="entry name" value="Putative cyclase"/>
    <property type="match status" value="1"/>
</dbReference>
<evidence type="ECO:0008006" key="5">
    <source>
        <dbReference type="Google" id="ProtNLM"/>
    </source>
</evidence>
<comment type="caution">
    <text evidence="3">The sequence shown here is derived from an EMBL/GenBank/DDBJ whole genome shotgun (WGS) entry which is preliminary data.</text>
</comment>
<evidence type="ECO:0000256" key="2">
    <source>
        <dbReference type="SAM" id="MobiDB-lite"/>
    </source>
</evidence>
<dbReference type="Pfam" id="PF04199">
    <property type="entry name" value="Cyclase"/>
    <property type="match status" value="1"/>
</dbReference>
<comment type="similarity">
    <text evidence="1">Belongs to the Cyclase 1 superfamily.</text>
</comment>
<organism evidence="3 4">
    <name type="scientific">Heterodermia speciosa</name>
    <dbReference type="NCBI Taxonomy" id="116794"/>
    <lineage>
        <taxon>Eukaryota</taxon>
        <taxon>Fungi</taxon>
        <taxon>Dikarya</taxon>
        <taxon>Ascomycota</taxon>
        <taxon>Pezizomycotina</taxon>
        <taxon>Lecanoromycetes</taxon>
        <taxon>OSLEUM clade</taxon>
        <taxon>Lecanoromycetidae</taxon>
        <taxon>Caliciales</taxon>
        <taxon>Physciaceae</taxon>
        <taxon>Heterodermia</taxon>
    </lineage>
</organism>
<feature type="region of interest" description="Disordered" evidence="2">
    <location>
        <begin position="72"/>
        <end position="96"/>
    </location>
</feature>
<dbReference type="SUPFAM" id="SSF102198">
    <property type="entry name" value="Putative cyclase"/>
    <property type="match status" value="1"/>
</dbReference>
<sequence length="319" mass="35876">MPGPAGSKALPRPAFDQLPLDKEGPPGNAWGLFGRDDELGMLNLITPESVLQASKDIRHGIRVSTDLPLDRFQPPINNRGPFHHEIRSKTPRPSNDDVLTFNTQSASQWDGFRHYGYQEQKLYYNGRKQDHILQTTENGIHVWADAGGIVGRGILLDHRAWAETQGLPQDPFSTSPIPLSELLAVADQQKTIFQPGDILFVRTGYMKAYSALSAAEAQELATLVSPPSIGLEPSEDILRWIWESGFVAVAGDNPAFEAWPCRDKRYWLHEWLLAGWGLPIGELFDLEKLAIECRKARKWTFFFTSVPLKVRGPYLQFMT</sequence>
<reference evidence="3" key="1">
    <citation type="submission" date="2021-03" db="EMBL/GenBank/DDBJ databases">
        <authorList>
            <person name="Tagirdzhanova G."/>
        </authorList>
    </citation>
    <scope>NUCLEOTIDE SEQUENCE</scope>
</reference>
<dbReference type="OrthoDB" id="5396at2759"/>
<evidence type="ECO:0000256" key="1">
    <source>
        <dbReference type="ARBA" id="ARBA00007865"/>
    </source>
</evidence>
<protein>
    <recommendedName>
        <fullName evidence="5">Cyclase</fullName>
    </recommendedName>
</protein>
<feature type="region of interest" description="Disordered" evidence="2">
    <location>
        <begin position="1"/>
        <end position="28"/>
    </location>
</feature>